<accession>A0A645IE51</accession>
<feature type="region of interest" description="Disordered" evidence="1">
    <location>
        <begin position="1"/>
        <end position="42"/>
    </location>
</feature>
<protein>
    <submittedName>
        <fullName evidence="2">Uncharacterized protein</fullName>
    </submittedName>
</protein>
<gene>
    <name evidence="2" type="ORF">SDC9_193252</name>
</gene>
<feature type="compositionally biased region" description="Basic and acidic residues" evidence="1">
    <location>
        <begin position="1"/>
        <end position="11"/>
    </location>
</feature>
<proteinExistence type="predicted"/>
<evidence type="ECO:0000313" key="2">
    <source>
        <dbReference type="EMBL" id="MPN45683.1"/>
    </source>
</evidence>
<comment type="caution">
    <text evidence="2">The sequence shown here is derived from an EMBL/GenBank/DDBJ whole genome shotgun (WGS) entry which is preliminary data.</text>
</comment>
<feature type="compositionally biased region" description="Basic and acidic residues" evidence="1">
    <location>
        <begin position="20"/>
        <end position="42"/>
    </location>
</feature>
<dbReference type="EMBL" id="VSSQ01105752">
    <property type="protein sequence ID" value="MPN45683.1"/>
    <property type="molecule type" value="Genomic_DNA"/>
</dbReference>
<organism evidence="2">
    <name type="scientific">bioreactor metagenome</name>
    <dbReference type="NCBI Taxonomy" id="1076179"/>
    <lineage>
        <taxon>unclassified sequences</taxon>
        <taxon>metagenomes</taxon>
        <taxon>ecological metagenomes</taxon>
    </lineage>
</organism>
<evidence type="ECO:0000256" key="1">
    <source>
        <dbReference type="SAM" id="MobiDB-lite"/>
    </source>
</evidence>
<dbReference type="AlphaFoldDB" id="A0A645IE51"/>
<reference evidence="2" key="1">
    <citation type="submission" date="2019-08" db="EMBL/GenBank/DDBJ databases">
        <authorList>
            <person name="Kucharzyk K."/>
            <person name="Murdoch R.W."/>
            <person name="Higgins S."/>
            <person name="Loffler F."/>
        </authorList>
    </citation>
    <scope>NUCLEOTIDE SEQUENCE</scope>
</reference>
<sequence length="42" mass="5118">MHGFHHHDGIIHHNGYGQHQSEERQQVDAETKYRKEEERTHQ</sequence>
<name>A0A645IE51_9ZZZZ</name>